<dbReference type="Proteomes" id="UP000403266">
    <property type="component" value="Unassembled WGS sequence"/>
</dbReference>
<dbReference type="Pfam" id="PF00011">
    <property type="entry name" value="HSP20"/>
    <property type="match status" value="1"/>
</dbReference>
<sequence length="135" mass="15373">MTMRDPANWMLSEAIDALARAERMHRQLFQLQRSQTPAPAWEPPLDMIETDREVLILIALPGVEPDQVEAVVQDGTLVVAGRRVLPPELRTARIHRLELPQGQFERQIPLPPGRYSAVRRFARNGCLVFSLEKDV</sequence>
<organism evidence="4 5">
    <name type="scientific">Microvirga tunisiensis</name>
    <dbReference type="NCBI Taxonomy" id="2108360"/>
    <lineage>
        <taxon>Bacteria</taxon>
        <taxon>Pseudomonadati</taxon>
        <taxon>Pseudomonadota</taxon>
        <taxon>Alphaproteobacteria</taxon>
        <taxon>Hyphomicrobiales</taxon>
        <taxon>Methylobacteriaceae</taxon>
        <taxon>Microvirga</taxon>
    </lineage>
</organism>
<dbReference type="RefSeq" id="WP_152717706.1">
    <property type="nucleotide sequence ID" value="NZ_VOSJ01000663.1"/>
</dbReference>
<dbReference type="AlphaFoldDB" id="A0A5N7MUY7"/>
<evidence type="ECO:0000313" key="5">
    <source>
        <dbReference type="Proteomes" id="UP000403266"/>
    </source>
</evidence>
<dbReference type="PROSITE" id="PS01031">
    <property type="entry name" value="SHSP"/>
    <property type="match status" value="1"/>
</dbReference>
<dbReference type="CDD" id="cd06464">
    <property type="entry name" value="ACD_sHsps-like"/>
    <property type="match status" value="1"/>
</dbReference>
<evidence type="ECO:0000256" key="1">
    <source>
        <dbReference type="PROSITE-ProRule" id="PRU00285"/>
    </source>
</evidence>
<evidence type="ECO:0000256" key="2">
    <source>
        <dbReference type="RuleBase" id="RU003616"/>
    </source>
</evidence>
<dbReference type="Gene3D" id="2.60.40.790">
    <property type="match status" value="1"/>
</dbReference>
<evidence type="ECO:0000259" key="3">
    <source>
        <dbReference type="PROSITE" id="PS01031"/>
    </source>
</evidence>
<proteinExistence type="inferred from homology"/>
<dbReference type="OrthoDB" id="9792695at2"/>
<dbReference type="SUPFAM" id="SSF49764">
    <property type="entry name" value="HSP20-like chaperones"/>
    <property type="match status" value="1"/>
</dbReference>
<protein>
    <submittedName>
        <fullName evidence="4">Hsp20/alpha crystallin family protein</fullName>
    </submittedName>
</protein>
<keyword evidence="5" id="KW-1185">Reference proteome</keyword>
<dbReference type="InterPro" id="IPR008978">
    <property type="entry name" value="HSP20-like_chaperone"/>
</dbReference>
<gene>
    <name evidence="4" type="ORF">FS320_38885</name>
</gene>
<dbReference type="InterPro" id="IPR002068">
    <property type="entry name" value="A-crystallin/Hsp20_dom"/>
</dbReference>
<reference evidence="4 5" key="1">
    <citation type="journal article" date="2019" name="Syst. Appl. Microbiol.">
        <title>Microvirga tunisiensis sp. nov., a root nodule symbiotic bacterium isolated from Lupinus micranthus and L. luteus grown in Northern Tunisia.</title>
        <authorList>
            <person name="Msaddak A."/>
            <person name="Rejili M."/>
            <person name="Duran D."/>
            <person name="Mars M."/>
            <person name="Palacios J.M."/>
            <person name="Ruiz-Argueso T."/>
            <person name="Rey L."/>
            <person name="Imperial J."/>
        </authorList>
    </citation>
    <scope>NUCLEOTIDE SEQUENCE [LARGE SCALE GENOMIC DNA]</scope>
    <source>
        <strain evidence="4 5">Lmie10</strain>
    </source>
</reference>
<comment type="caution">
    <text evidence="4">The sequence shown here is derived from an EMBL/GenBank/DDBJ whole genome shotgun (WGS) entry which is preliminary data.</text>
</comment>
<feature type="domain" description="SHSP" evidence="3">
    <location>
        <begin position="36"/>
        <end position="135"/>
    </location>
</feature>
<evidence type="ECO:0000313" key="4">
    <source>
        <dbReference type="EMBL" id="MPR30777.1"/>
    </source>
</evidence>
<dbReference type="EMBL" id="VOSK01000444">
    <property type="protein sequence ID" value="MPR30777.1"/>
    <property type="molecule type" value="Genomic_DNA"/>
</dbReference>
<comment type="similarity">
    <text evidence="1 2">Belongs to the small heat shock protein (HSP20) family.</text>
</comment>
<accession>A0A5N7MUY7</accession>
<name>A0A5N7MUY7_9HYPH</name>